<sequence length="128" mass="14489">MRLGLLIPLVVFLSSCSNDQKPTEFQKHTVPIKSDVLLESTAKRPSGGSNIEKQEELRLTISGKTILEGTATLKVIDHYGAELRCKTFPAYQLIQKDYRTANSALREVHIREVVQNYFEKEDDLAILK</sequence>
<dbReference type="PROSITE" id="PS51257">
    <property type="entry name" value="PROKAR_LIPOPROTEIN"/>
    <property type="match status" value="1"/>
</dbReference>
<organism evidence="1 2">
    <name type="scientific">Pelagihabitans pacificus</name>
    <dbReference type="NCBI Taxonomy" id="2696054"/>
    <lineage>
        <taxon>Bacteria</taxon>
        <taxon>Pseudomonadati</taxon>
        <taxon>Bacteroidota</taxon>
        <taxon>Flavobacteriia</taxon>
        <taxon>Flavobacteriales</taxon>
        <taxon>Flavobacteriaceae</taxon>
        <taxon>Pelagihabitans</taxon>
    </lineage>
</organism>
<proteinExistence type="predicted"/>
<evidence type="ECO:0008006" key="3">
    <source>
        <dbReference type="Google" id="ProtNLM"/>
    </source>
</evidence>
<gene>
    <name evidence="1" type="ORF">FK220_016090</name>
</gene>
<comment type="caution">
    <text evidence="1">The sequence shown here is derived from an EMBL/GenBank/DDBJ whole genome shotgun (WGS) entry which is preliminary data.</text>
</comment>
<dbReference type="EMBL" id="VIKU02000005">
    <property type="protein sequence ID" value="NHF60875.1"/>
    <property type="molecule type" value="Genomic_DNA"/>
</dbReference>
<dbReference type="AlphaFoldDB" id="A0A967AWY5"/>
<evidence type="ECO:0000313" key="1">
    <source>
        <dbReference type="EMBL" id="NHF60875.1"/>
    </source>
</evidence>
<reference evidence="1" key="1">
    <citation type="submission" date="2019-07" db="EMBL/GenBank/DDBJ databases">
        <authorList>
            <person name="De-Chao Zhang Q."/>
        </authorList>
    </citation>
    <scope>NUCLEOTIDE SEQUENCE</scope>
    <source>
        <strain evidence="1">TP-CH-4</strain>
    </source>
</reference>
<reference evidence="1" key="2">
    <citation type="submission" date="2020-03" db="EMBL/GenBank/DDBJ databases">
        <title>Flavobacteriaceae bacterium strain TP-CH-4, a member of the family Flavobacteriaceae isolated from a deep-sea seamount.</title>
        <authorList>
            <person name="Zhang D.-C."/>
        </authorList>
    </citation>
    <scope>NUCLEOTIDE SEQUENCE</scope>
    <source>
        <strain evidence="1">TP-CH-4</strain>
    </source>
</reference>
<dbReference type="Proteomes" id="UP000707206">
    <property type="component" value="Unassembled WGS sequence"/>
</dbReference>
<protein>
    <recommendedName>
        <fullName evidence="3">Lipoprotein</fullName>
    </recommendedName>
</protein>
<keyword evidence="2" id="KW-1185">Reference proteome</keyword>
<evidence type="ECO:0000313" key="2">
    <source>
        <dbReference type="Proteomes" id="UP000707206"/>
    </source>
</evidence>
<accession>A0A967AWY5</accession>
<name>A0A967AWY5_9FLAO</name>
<dbReference type="RefSeq" id="WP_152575371.1">
    <property type="nucleotide sequence ID" value="NZ_VIKU02000005.1"/>
</dbReference>